<evidence type="ECO:0000259" key="3">
    <source>
        <dbReference type="Pfam" id="PF13731"/>
    </source>
</evidence>
<dbReference type="AlphaFoldDB" id="A0A6C0QQN4"/>
<feature type="chain" id="PRO_5034697039" description="WxL domain-containing protein" evidence="2">
    <location>
        <begin position="35"/>
        <end position="242"/>
    </location>
</feature>
<sequence length="242" mass="25313" precursor="true">MKKLTMRKNFATKLTLVGTLSVLSLIGTSQSTFAALPQDGKSKATITFTPGTSPVPPVDPTDPSKPIDPADPENPTDPPTGNSGPLSLDYVSSVSFGSHEISAGNEIYYSTSKKPFIQVSDRRGTGDGWTVTAAASSFKDGEGKDVLKGAVLTLKNAEVLSNSTSSEKPTPEQQVTLTTDGTQAKIVAAKENTGLGTWLTRWFAAQSDSENKNVTLSVPAGSAIVGNHEATITWTLSDAPGK</sequence>
<keyword evidence="2" id="KW-0732">Signal</keyword>
<feature type="signal peptide" evidence="2">
    <location>
        <begin position="1"/>
        <end position="34"/>
    </location>
</feature>
<evidence type="ECO:0000256" key="1">
    <source>
        <dbReference type="SAM" id="MobiDB-lite"/>
    </source>
</evidence>
<reference evidence="4 5" key="1">
    <citation type="journal article" date="2020" name="Int. J. Med. Microbiol.">
        <title>Discovery of Paenibacillus larvae ERIC V: Phenotypic and genomic comparison to genotypes ERIC I-IV reveal different inventories of virulence factors which correlate with epidemiological prevalences of American Foulbrood.</title>
        <authorList>
            <person name="Beims H."/>
            <person name="Bunk B."/>
            <person name="Erler S."/>
            <person name="Mohr K.I."/>
            <person name="Sproer C."/>
            <person name="Pradella S."/>
            <person name="Gunther G."/>
            <person name="Rohde M."/>
            <person name="von der Ohe W."/>
            <person name="Steinert M."/>
        </authorList>
    </citation>
    <scope>NUCLEOTIDE SEQUENCE [LARGE SCALE GENOMIC DNA]</scope>
    <source>
        <strain evidence="4">Eric_V</strain>
    </source>
</reference>
<proteinExistence type="predicted"/>
<evidence type="ECO:0000313" key="5">
    <source>
        <dbReference type="Proteomes" id="UP000464330"/>
    </source>
</evidence>
<evidence type="ECO:0000256" key="2">
    <source>
        <dbReference type="SAM" id="SignalP"/>
    </source>
</evidence>
<name>A0A6C0QQN4_9BACL</name>
<organism evidence="4 5">
    <name type="scientific">Paenibacillus larvae subsp. larvae</name>
    <dbReference type="NCBI Taxonomy" id="147375"/>
    <lineage>
        <taxon>Bacteria</taxon>
        <taxon>Bacillati</taxon>
        <taxon>Bacillota</taxon>
        <taxon>Bacilli</taxon>
        <taxon>Bacillales</taxon>
        <taxon>Paenibacillaceae</taxon>
        <taxon>Paenibacillus</taxon>
    </lineage>
</organism>
<gene>
    <name evidence="4" type="ORF">ERICV_01895</name>
</gene>
<accession>A0A6C0QQN4</accession>
<dbReference type="EMBL" id="CP019717">
    <property type="protein sequence ID" value="QHZ51045.1"/>
    <property type="molecule type" value="Genomic_DNA"/>
</dbReference>
<feature type="region of interest" description="Disordered" evidence="1">
    <location>
        <begin position="44"/>
        <end position="87"/>
    </location>
</feature>
<dbReference type="RefSeq" id="WP_023482807.1">
    <property type="nucleotide sequence ID" value="NZ_CP019651.1"/>
</dbReference>
<protein>
    <recommendedName>
        <fullName evidence="3">WxL domain-containing protein</fullName>
    </recommendedName>
</protein>
<evidence type="ECO:0000313" key="4">
    <source>
        <dbReference type="EMBL" id="QHZ51045.1"/>
    </source>
</evidence>
<dbReference type="InterPro" id="IPR027994">
    <property type="entry name" value="WxL_dom"/>
</dbReference>
<dbReference type="Pfam" id="PF13731">
    <property type="entry name" value="WxL"/>
    <property type="match status" value="1"/>
</dbReference>
<feature type="domain" description="WxL" evidence="3">
    <location>
        <begin position="38"/>
        <end position="240"/>
    </location>
</feature>
<dbReference type="Proteomes" id="UP000464330">
    <property type="component" value="Chromosome"/>
</dbReference>